<proteinExistence type="predicted"/>
<evidence type="ECO:0008006" key="5">
    <source>
        <dbReference type="Google" id="ProtNLM"/>
    </source>
</evidence>
<accession>A0ABR1KT32</accession>
<evidence type="ECO:0000256" key="2">
    <source>
        <dbReference type="SAM" id="Phobius"/>
    </source>
</evidence>
<protein>
    <recommendedName>
        <fullName evidence="5">Tat pathway signal sequence</fullName>
    </recommendedName>
</protein>
<keyword evidence="4" id="KW-1185">Reference proteome</keyword>
<keyword evidence="2" id="KW-0472">Membrane</keyword>
<feature type="compositionally biased region" description="Low complexity" evidence="1">
    <location>
        <begin position="147"/>
        <end position="159"/>
    </location>
</feature>
<evidence type="ECO:0000313" key="3">
    <source>
        <dbReference type="EMBL" id="KAK7520679.1"/>
    </source>
</evidence>
<organism evidence="3 4">
    <name type="scientific">Phyllosticta citriasiana</name>
    <dbReference type="NCBI Taxonomy" id="595635"/>
    <lineage>
        <taxon>Eukaryota</taxon>
        <taxon>Fungi</taxon>
        <taxon>Dikarya</taxon>
        <taxon>Ascomycota</taxon>
        <taxon>Pezizomycotina</taxon>
        <taxon>Dothideomycetes</taxon>
        <taxon>Dothideomycetes incertae sedis</taxon>
        <taxon>Botryosphaeriales</taxon>
        <taxon>Phyllostictaceae</taxon>
        <taxon>Phyllosticta</taxon>
    </lineage>
</organism>
<comment type="caution">
    <text evidence="3">The sequence shown here is derived from an EMBL/GenBank/DDBJ whole genome shotgun (WGS) entry which is preliminary data.</text>
</comment>
<sequence>MKHWLKRKLSRDSVNTEVEAPAEKRLRTPAGLRLSKIVDSPERDDPLIRPPSLTNLNQRSSTDITPATNTQSCRTTFTAGSVLKVELKIEASGEDCAAKRRIWRRRCLVVSITVAAIVVLVVGLSVGLKKKFSKYGEKSPSNSRDTVSASSVGSANNNAPKIHGLTNTSSPLNANFPAGSWTFTTFLDNVERGCTSVRDTWSCYPYRSYKEDTVKSMTTFHWVMSAPSSEGSYKISSAANSALIVFSNADLKLVDQGQDSERYEFQLVVDKRVSPSTDLTDDDSKAVCFYNKTIFVASLYTKMPKNYPATSNTTSTGINPIEAAWPYAVRVEQYIAAGDDVPDCEPKGHISERFTKGLIGHDSSGSCRCLYRNYFDAG</sequence>
<dbReference type="Proteomes" id="UP001363622">
    <property type="component" value="Unassembled WGS sequence"/>
</dbReference>
<keyword evidence="2" id="KW-1133">Transmembrane helix</keyword>
<name>A0ABR1KT32_9PEZI</name>
<evidence type="ECO:0000313" key="4">
    <source>
        <dbReference type="Proteomes" id="UP001363622"/>
    </source>
</evidence>
<reference evidence="3 4" key="1">
    <citation type="submission" date="2024-04" db="EMBL/GenBank/DDBJ databases">
        <title>Phyllosticta paracitricarpa is synonymous to the EU quarantine fungus P. citricarpa based on phylogenomic analyses.</title>
        <authorList>
            <consortium name="Lawrence Berkeley National Laboratory"/>
            <person name="Van Ingen-Buijs V.A."/>
            <person name="Van Westerhoven A.C."/>
            <person name="Haridas S."/>
            <person name="Skiadas P."/>
            <person name="Martin F."/>
            <person name="Groenewald J.Z."/>
            <person name="Crous P.W."/>
            <person name="Seidl M.F."/>
        </authorList>
    </citation>
    <scope>NUCLEOTIDE SEQUENCE [LARGE SCALE GENOMIC DNA]</scope>
    <source>
        <strain evidence="3 4">CBS 123371</strain>
    </source>
</reference>
<feature type="transmembrane region" description="Helical" evidence="2">
    <location>
        <begin position="107"/>
        <end position="128"/>
    </location>
</feature>
<feature type="region of interest" description="Disordered" evidence="1">
    <location>
        <begin position="134"/>
        <end position="166"/>
    </location>
</feature>
<keyword evidence="2" id="KW-0812">Transmembrane</keyword>
<dbReference type="EMBL" id="JBBPHU010000003">
    <property type="protein sequence ID" value="KAK7520679.1"/>
    <property type="molecule type" value="Genomic_DNA"/>
</dbReference>
<evidence type="ECO:0000256" key="1">
    <source>
        <dbReference type="SAM" id="MobiDB-lite"/>
    </source>
</evidence>
<gene>
    <name evidence="3" type="ORF">IWZ03DRAFT_143802</name>
</gene>